<evidence type="ECO:0000256" key="2">
    <source>
        <dbReference type="ARBA" id="ARBA00022793"/>
    </source>
</evidence>
<name>A0ABX1T3U8_9PROT</name>
<sequence length="329" mass="35306">MAGERLFVTGGTGFFGRWLLEALTHADDRLRLGLRITVLSRSPEAFAARAPALSQYAALDWWRGDVRDFALPPGGYPLIIHAATAASEQLNRARPLKMFDTIVAGTRRVLELADQAGTCAMLLTSSGAVYGRQPSELTHVSEDYGGAPCPHSADSAYGEGKRAAEFLAAASSLPVKIARGFAFVGAFQPLDAHFAAGNFIGDALSAGPIVVRGDGTALRSYLYAGDLVIWLLKILLDAPPARPYNVGSDQAISIGSLAARVADIAGGVPVKRRCEPDGNPPARYVPDIQRARNELGLDMWTDLDTALERTFRFAQQTCATRSRHVSVRQ</sequence>
<dbReference type="InterPro" id="IPR036291">
    <property type="entry name" value="NAD(P)-bd_dom_sf"/>
</dbReference>
<dbReference type="PANTHER" id="PTHR43078:SF6">
    <property type="entry name" value="UDP-GLUCURONIC ACID DECARBOXYLASE 1"/>
    <property type="match status" value="1"/>
</dbReference>
<comment type="caution">
    <text evidence="6">The sequence shown here is derived from an EMBL/GenBank/DDBJ whole genome shotgun (WGS) entry which is preliminary data.</text>
</comment>
<protein>
    <submittedName>
        <fullName evidence="6">NAD(P)-dependent oxidoreductase</fullName>
    </submittedName>
</protein>
<dbReference type="Proteomes" id="UP000886469">
    <property type="component" value="Unassembled WGS sequence"/>
</dbReference>
<evidence type="ECO:0000313" key="6">
    <source>
        <dbReference type="EMBL" id="NMQ04299.1"/>
    </source>
</evidence>
<reference evidence="6" key="1">
    <citation type="submission" date="2019-03" db="EMBL/GenBank/DDBJ databases">
        <title>Metabolic reconstructions from genomes of highly enriched 'Candidatus Accumulibacter' and 'Candidatus Competibacter' bioreactor populations.</title>
        <authorList>
            <person name="Annavajhala M.K."/>
            <person name="Welles L."/>
            <person name="Abbas B."/>
            <person name="Sorokin D."/>
            <person name="Park H."/>
            <person name="Van Loosdrecht M."/>
            <person name="Chandran K."/>
        </authorList>
    </citation>
    <scope>NUCLEOTIDE SEQUENCE</scope>
    <source>
        <strain evidence="6">SBR_L</strain>
    </source>
</reference>
<keyword evidence="4" id="KW-0456">Lyase</keyword>
<dbReference type="InterPro" id="IPR001509">
    <property type="entry name" value="Epimerase_deHydtase"/>
</dbReference>
<dbReference type="PANTHER" id="PTHR43078">
    <property type="entry name" value="UDP-GLUCURONIC ACID DECARBOXYLASE-RELATED"/>
    <property type="match status" value="1"/>
</dbReference>
<keyword evidence="3" id="KW-0520">NAD</keyword>
<dbReference type="SUPFAM" id="SSF51735">
    <property type="entry name" value="NAD(P)-binding Rossmann-fold domains"/>
    <property type="match status" value="1"/>
</dbReference>
<organism evidence="6 7">
    <name type="scientific">Candidatus Accumulibacter contiguus</name>
    <dbReference type="NCBI Taxonomy" id="2954381"/>
    <lineage>
        <taxon>Bacteria</taxon>
        <taxon>Pseudomonadati</taxon>
        <taxon>Pseudomonadota</taxon>
        <taxon>Betaproteobacteria</taxon>
        <taxon>Candidatus Accumulibacter</taxon>
    </lineage>
</organism>
<evidence type="ECO:0000259" key="5">
    <source>
        <dbReference type="Pfam" id="PF01370"/>
    </source>
</evidence>
<dbReference type="Pfam" id="PF01370">
    <property type="entry name" value="Epimerase"/>
    <property type="match status" value="1"/>
</dbReference>
<proteinExistence type="predicted"/>
<evidence type="ECO:0000256" key="3">
    <source>
        <dbReference type="ARBA" id="ARBA00023027"/>
    </source>
</evidence>
<comment type="cofactor">
    <cofactor evidence="1">
        <name>NAD(+)</name>
        <dbReference type="ChEBI" id="CHEBI:57540"/>
    </cofactor>
</comment>
<evidence type="ECO:0000256" key="4">
    <source>
        <dbReference type="ARBA" id="ARBA00023239"/>
    </source>
</evidence>
<dbReference type="EMBL" id="SPMX01000006">
    <property type="protein sequence ID" value="NMQ04299.1"/>
    <property type="molecule type" value="Genomic_DNA"/>
</dbReference>
<gene>
    <name evidence="6" type="ORF">E4Q08_02985</name>
</gene>
<evidence type="ECO:0000256" key="1">
    <source>
        <dbReference type="ARBA" id="ARBA00001911"/>
    </source>
</evidence>
<feature type="domain" description="NAD-dependent epimerase/dehydratase" evidence="5">
    <location>
        <begin position="7"/>
        <end position="247"/>
    </location>
</feature>
<keyword evidence="2" id="KW-0210">Decarboxylase</keyword>
<keyword evidence="7" id="KW-1185">Reference proteome</keyword>
<dbReference type="Gene3D" id="3.40.50.720">
    <property type="entry name" value="NAD(P)-binding Rossmann-like Domain"/>
    <property type="match status" value="1"/>
</dbReference>
<dbReference type="InterPro" id="IPR044516">
    <property type="entry name" value="UXS-like"/>
</dbReference>
<evidence type="ECO:0000313" key="7">
    <source>
        <dbReference type="Proteomes" id="UP000886469"/>
    </source>
</evidence>
<accession>A0ABX1T3U8</accession>